<dbReference type="Pfam" id="PF13738">
    <property type="entry name" value="Pyr_redox_3"/>
    <property type="match status" value="1"/>
</dbReference>
<dbReference type="GO" id="GO:0050661">
    <property type="term" value="F:NADP binding"/>
    <property type="evidence" value="ECO:0007669"/>
    <property type="project" value="InterPro"/>
</dbReference>
<evidence type="ECO:0000313" key="5">
    <source>
        <dbReference type="Proteomes" id="UP000660729"/>
    </source>
</evidence>
<dbReference type="PANTHER" id="PTHR23023">
    <property type="entry name" value="DIMETHYLANILINE MONOOXYGENASE"/>
    <property type="match status" value="1"/>
</dbReference>
<dbReference type="EMBL" id="JABCIY010000001">
    <property type="protein sequence ID" value="KAF7198350.1"/>
    <property type="molecule type" value="Genomic_DNA"/>
</dbReference>
<keyword evidence="5" id="KW-1185">Reference proteome</keyword>
<dbReference type="OrthoDB" id="2915840at2759"/>
<dbReference type="Gene3D" id="3.50.50.60">
    <property type="entry name" value="FAD/NAD(P)-binding domain"/>
    <property type="match status" value="1"/>
</dbReference>
<evidence type="ECO:0000256" key="1">
    <source>
        <dbReference type="ARBA" id="ARBA00022630"/>
    </source>
</evidence>
<sequence length="597" mass="67558">MDTPDYIDLAIVGAGWHGITMAKTYHAVYPDASIVILDYARTLGGTWAEERIYPSLKTNNTWGSYEFSDFPMSREKYGCQDAKNIPGYVMHQYLSDAARHFDVERTVRLGRKVEGVRMKEDDGVWEVRWKDAEGGEGGEGMTVARRLVLATGLTSEPFVPDYPGKEKFKGLMIHSKQLTARASDLAQAKNVVIVGGNKSGWDVAYSVARSGGKAHMLMRPCGAGPNYAWPRIYKFLGKTTSIALLSLTRFWTLFDPWPFQKDGTIGSGWLKTFLHKYWLGRCITALFWRYLHSRNIACNGFTKDHQVGLFAPWSSPYWMGGSLGTLNYDTDFFVEVKKGNIIPYHAELQSIDTDSVTSSPTQTISNIDAIIFCTGWKPTSPISISPPELQSQLGLATGSYPESIETQKLSNTFRQQILEYCPDLGHPPRPHITSAQEPPTPLRLYRFLIPPSPSYRNRFAVIGLNYSLQTTIVSQAQALWITAYFHDLIPSLEERSDPNTEDSSMVSLRSSAILHTTYETLRRPKSGSGFGEKHPDLVFDSLGYVDMLLYDLGLETKRKTGRGKWWREWFEAYDLRDYKGLVEEWKEVLRQREAAQH</sequence>
<evidence type="ECO:0000256" key="3">
    <source>
        <dbReference type="ARBA" id="ARBA00023002"/>
    </source>
</evidence>
<accession>A0A8H6VTL2</accession>
<proteinExistence type="predicted"/>
<dbReference type="GO" id="GO:0050660">
    <property type="term" value="F:flavin adenine dinucleotide binding"/>
    <property type="evidence" value="ECO:0007669"/>
    <property type="project" value="InterPro"/>
</dbReference>
<dbReference type="Proteomes" id="UP000660729">
    <property type="component" value="Unassembled WGS sequence"/>
</dbReference>
<keyword evidence="2" id="KW-0274">FAD</keyword>
<keyword evidence="4" id="KW-0503">Monooxygenase</keyword>
<keyword evidence="3" id="KW-0560">Oxidoreductase</keyword>
<gene>
    <name evidence="4" type="ORF">HII31_00089</name>
</gene>
<comment type="caution">
    <text evidence="4">The sequence shown here is derived from an EMBL/GenBank/DDBJ whole genome shotgun (WGS) entry which is preliminary data.</text>
</comment>
<dbReference type="InterPro" id="IPR050346">
    <property type="entry name" value="FMO-like"/>
</dbReference>
<dbReference type="InterPro" id="IPR036188">
    <property type="entry name" value="FAD/NAD-bd_sf"/>
</dbReference>
<dbReference type="GO" id="GO:0004499">
    <property type="term" value="F:N,N-dimethylaniline monooxygenase activity"/>
    <property type="evidence" value="ECO:0007669"/>
    <property type="project" value="InterPro"/>
</dbReference>
<evidence type="ECO:0000313" key="4">
    <source>
        <dbReference type="EMBL" id="KAF7198350.1"/>
    </source>
</evidence>
<reference evidence="4" key="1">
    <citation type="submission" date="2020-04" db="EMBL/GenBank/DDBJ databases">
        <title>Draft genome resource of the tomato pathogen Pseudocercospora fuligena.</title>
        <authorList>
            <person name="Zaccaron A."/>
        </authorList>
    </citation>
    <scope>NUCLEOTIDE SEQUENCE</scope>
    <source>
        <strain evidence="4">PF001</strain>
    </source>
</reference>
<keyword evidence="1" id="KW-0285">Flavoprotein</keyword>
<protein>
    <submittedName>
        <fullName evidence="4">FAD-dependent monooxygenase DEP4</fullName>
    </submittedName>
</protein>
<name>A0A8H6VTL2_9PEZI</name>
<organism evidence="4 5">
    <name type="scientific">Pseudocercospora fuligena</name>
    <dbReference type="NCBI Taxonomy" id="685502"/>
    <lineage>
        <taxon>Eukaryota</taxon>
        <taxon>Fungi</taxon>
        <taxon>Dikarya</taxon>
        <taxon>Ascomycota</taxon>
        <taxon>Pezizomycotina</taxon>
        <taxon>Dothideomycetes</taxon>
        <taxon>Dothideomycetidae</taxon>
        <taxon>Mycosphaerellales</taxon>
        <taxon>Mycosphaerellaceae</taxon>
        <taxon>Pseudocercospora</taxon>
    </lineage>
</organism>
<dbReference type="AlphaFoldDB" id="A0A8H6VTL2"/>
<evidence type="ECO:0000256" key="2">
    <source>
        <dbReference type="ARBA" id="ARBA00022827"/>
    </source>
</evidence>
<dbReference type="SUPFAM" id="SSF51905">
    <property type="entry name" value="FAD/NAD(P)-binding domain"/>
    <property type="match status" value="1"/>
</dbReference>